<proteinExistence type="predicted"/>
<sequence length="48" mass="5248">LSSLTGTQNFVRVAGFEEDDVADDFVTPNIDLCCNLVVSTPPFHPLRP</sequence>
<dbReference type="AlphaFoldDB" id="A0A392TAM3"/>
<name>A0A392TAM3_9FABA</name>
<protein>
    <submittedName>
        <fullName evidence="1">Uncharacterized protein</fullName>
    </submittedName>
</protein>
<accession>A0A392TAM3</accession>
<organism evidence="1 2">
    <name type="scientific">Trifolium medium</name>
    <dbReference type="NCBI Taxonomy" id="97028"/>
    <lineage>
        <taxon>Eukaryota</taxon>
        <taxon>Viridiplantae</taxon>
        <taxon>Streptophyta</taxon>
        <taxon>Embryophyta</taxon>
        <taxon>Tracheophyta</taxon>
        <taxon>Spermatophyta</taxon>
        <taxon>Magnoliopsida</taxon>
        <taxon>eudicotyledons</taxon>
        <taxon>Gunneridae</taxon>
        <taxon>Pentapetalae</taxon>
        <taxon>rosids</taxon>
        <taxon>fabids</taxon>
        <taxon>Fabales</taxon>
        <taxon>Fabaceae</taxon>
        <taxon>Papilionoideae</taxon>
        <taxon>50 kb inversion clade</taxon>
        <taxon>NPAAA clade</taxon>
        <taxon>Hologalegina</taxon>
        <taxon>IRL clade</taxon>
        <taxon>Trifolieae</taxon>
        <taxon>Trifolium</taxon>
    </lineage>
</organism>
<evidence type="ECO:0000313" key="2">
    <source>
        <dbReference type="Proteomes" id="UP000265520"/>
    </source>
</evidence>
<feature type="non-terminal residue" evidence="1">
    <location>
        <position position="1"/>
    </location>
</feature>
<keyword evidence="2" id="KW-1185">Reference proteome</keyword>
<dbReference type="Proteomes" id="UP000265520">
    <property type="component" value="Unassembled WGS sequence"/>
</dbReference>
<comment type="caution">
    <text evidence="1">The sequence shown here is derived from an EMBL/GenBank/DDBJ whole genome shotgun (WGS) entry which is preliminary data.</text>
</comment>
<evidence type="ECO:0000313" key="1">
    <source>
        <dbReference type="EMBL" id="MCI58098.1"/>
    </source>
</evidence>
<reference evidence="1 2" key="1">
    <citation type="journal article" date="2018" name="Front. Plant Sci.">
        <title>Red Clover (Trifolium pratense) and Zigzag Clover (T. medium) - A Picture of Genomic Similarities and Differences.</title>
        <authorList>
            <person name="Dluhosova J."/>
            <person name="Istvanek J."/>
            <person name="Nedelnik J."/>
            <person name="Repkova J."/>
        </authorList>
    </citation>
    <scope>NUCLEOTIDE SEQUENCE [LARGE SCALE GENOMIC DNA]</scope>
    <source>
        <strain evidence="2">cv. 10/8</strain>
        <tissue evidence="1">Leaf</tissue>
    </source>
</reference>
<dbReference type="EMBL" id="LXQA010540198">
    <property type="protein sequence ID" value="MCI58098.1"/>
    <property type="molecule type" value="Genomic_DNA"/>
</dbReference>